<protein>
    <recommendedName>
        <fullName evidence="1">BAR domain-containing protein</fullName>
    </recommendedName>
</protein>
<dbReference type="SUPFAM" id="SSF103657">
    <property type="entry name" value="BAR/IMD domain-like"/>
    <property type="match status" value="1"/>
</dbReference>
<dbReference type="CDD" id="cd07599">
    <property type="entry name" value="BAR_Rvs167p"/>
    <property type="match status" value="1"/>
</dbReference>
<dbReference type="InterPro" id="IPR027267">
    <property type="entry name" value="AH/BAR_dom_sf"/>
</dbReference>
<feature type="domain" description="BAR" evidence="1">
    <location>
        <begin position="15"/>
        <end position="240"/>
    </location>
</feature>
<dbReference type="InterPro" id="IPR046982">
    <property type="entry name" value="BIN3/RVS161-like"/>
</dbReference>
<dbReference type="InterPro" id="IPR004148">
    <property type="entry name" value="BAR_dom"/>
</dbReference>
<dbReference type="PROSITE" id="PS51021">
    <property type="entry name" value="BAR"/>
    <property type="match status" value="1"/>
</dbReference>
<dbReference type="Pfam" id="PF03114">
    <property type="entry name" value="BAR"/>
    <property type="match status" value="1"/>
</dbReference>
<dbReference type="SMART" id="SM00721">
    <property type="entry name" value="BAR"/>
    <property type="match status" value="1"/>
</dbReference>
<dbReference type="GO" id="GO:0097320">
    <property type="term" value="P:plasma membrane tubulation"/>
    <property type="evidence" value="ECO:0007669"/>
    <property type="project" value="TreeGrafter"/>
</dbReference>
<evidence type="ECO:0000313" key="3">
    <source>
        <dbReference type="Proteomes" id="UP000559256"/>
    </source>
</evidence>
<dbReference type="PANTHER" id="PTHR47174:SF1">
    <property type="entry name" value="REDUCED VIABILITY UPON STARVATION PROTEIN 167"/>
    <property type="match status" value="1"/>
</dbReference>
<proteinExistence type="predicted"/>
<evidence type="ECO:0000313" key="2">
    <source>
        <dbReference type="EMBL" id="KAF5338431.1"/>
    </source>
</evidence>
<dbReference type="GO" id="GO:0043332">
    <property type="term" value="C:mating projection tip"/>
    <property type="evidence" value="ECO:0007669"/>
    <property type="project" value="TreeGrafter"/>
</dbReference>
<organism evidence="2 3">
    <name type="scientific">Tetrapyrgos nigripes</name>
    <dbReference type="NCBI Taxonomy" id="182062"/>
    <lineage>
        <taxon>Eukaryota</taxon>
        <taxon>Fungi</taxon>
        <taxon>Dikarya</taxon>
        <taxon>Basidiomycota</taxon>
        <taxon>Agaricomycotina</taxon>
        <taxon>Agaricomycetes</taxon>
        <taxon>Agaricomycetidae</taxon>
        <taxon>Agaricales</taxon>
        <taxon>Marasmiineae</taxon>
        <taxon>Marasmiaceae</taxon>
        <taxon>Tetrapyrgos</taxon>
    </lineage>
</organism>
<dbReference type="OrthoDB" id="2159336at2759"/>
<dbReference type="GO" id="GO:0006897">
    <property type="term" value="P:endocytosis"/>
    <property type="evidence" value="ECO:0007669"/>
    <property type="project" value="InterPro"/>
</dbReference>
<dbReference type="GO" id="GO:0008289">
    <property type="term" value="F:lipid binding"/>
    <property type="evidence" value="ECO:0007669"/>
    <property type="project" value="TreeGrafter"/>
</dbReference>
<dbReference type="GO" id="GO:0031097">
    <property type="term" value="C:medial cortex"/>
    <property type="evidence" value="ECO:0007669"/>
    <property type="project" value="TreeGrafter"/>
</dbReference>
<dbReference type="PANTHER" id="PTHR47174">
    <property type="entry name" value="BRIDGING INTEGRATOR 3"/>
    <property type="match status" value="1"/>
</dbReference>
<keyword evidence="3" id="KW-1185">Reference proteome</keyword>
<accession>A0A8H5CC77</accession>
<dbReference type="Gene3D" id="1.20.1270.60">
    <property type="entry name" value="Arfaptin homology (AH) domain/BAR domain"/>
    <property type="match status" value="1"/>
</dbReference>
<gene>
    <name evidence="2" type="ORF">D9758_012229</name>
</gene>
<dbReference type="EMBL" id="JAACJM010000196">
    <property type="protein sequence ID" value="KAF5338431.1"/>
    <property type="molecule type" value="Genomic_DNA"/>
</dbReference>
<sequence>MKGFTKAVKRTPFLVTSKVGMSKKSNDPEFDSMQRDFSILETAVEKLLKDTKVFTDGVNGLFTSGAGFATHFSTIFHPISGEYDLLGKHPQAEHTIRNVDKFQSVMDDLRSSVGPELELIESRISGPTKEFQSVLKTVRKTITKRDHKLVDYDRFNNSLTKLRDKKEKSLSDEKNLFKLEQDFENASNEYEYINTALKTDMPRFMELVVEFTNPLFHSFFYMQYVHNALRTRPVDQLLAD</sequence>
<comment type="caution">
    <text evidence="2">The sequence shown here is derived from an EMBL/GenBank/DDBJ whole genome shotgun (WGS) entry which is preliminary data.</text>
</comment>
<dbReference type="GO" id="GO:0051666">
    <property type="term" value="P:actin cortical patch localization"/>
    <property type="evidence" value="ECO:0007669"/>
    <property type="project" value="InterPro"/>
</dbReference>
<evidence type="ECO:0000259" key="1">
    <source>
        <dbReference type="PROSITE" id="PS51021"/>
    </source>
</evidence>
<reference evidence="2 3" key="1">
    <citation type="journal article" date="2020" name="ISME J.">
        <title>Uncovering the hidden diversity of litter-decomposition mechanisms in mushroom-forming fungi.</title>
        <authorList>
            <person name="Floudas D."/>
            <person name="Bentzer J."/>
            <person name="Ahren D."/>
            <person name="Johansson T."/>
            <person name="Persson P."/>
            <person name="Tunlid A."/>
        </authorList>
    </citation>
    <scope>NUCLEOTIDE SEQUENCE [LARGE SCALE GENOMIC DNA]</scope>
    <source>
        <strain evidence="2 3">CBS 291.85</strain>
    </source>
</reference>
<dbReference type="GO" id="GO:1990528">
    <property type="term" value="C:Rvs161p-Rvs167p complex"/>
    <property type="evidence" value="ECO:0007669"/>
    <property type="project" value="TreeGrafter"/>
</dbReference>
<dbReference type="Proteomes" id="UP000559256">
    <property type="component" value="Unassembled WGS sequence"/>
</dbReference>
<dbReference type="AlphaFoldDB" id="A0A8H5CC77"/>
<dbReference type="GO" id="GO:0030479">
    <property type="term" value="C:actin cortical patch"/>
    <property type="evidence" value="ECO:0007669"/>
    <property type="project" value="TreeGrafter"/>
</dbReference>
<name>A0A8H5CC77_9AGAR</name>